<reference evidence="8 9" key="1">
    <citation type="submission" date="2016-10" db="EMBL/GenBank/DDBJ databases">
        <authorList>
            <person name="de Groot N.N."/>
        </authorList>
    </citation>
    <scope>NUCLEOTIDE SEQUENCE [LARGE SCALE GENOMIC DNA]</scope>
    <source>
        <strain evidence="8 9">APO</strain>
    </source>
</reference>
<protein>
    <recommendedName>
        <fullName evidence="7">Radical SAM core domain-containing protein</fullName>
    </recommendedName>
</protein>
<organism evidence="8 9">
    <name type="scientific">Tindallia californiensis</name>
    <dbReference type="NCBI Taxonomy" id="159292"/>
    <lineage>
        <taxon>Bacteria</taxon>
        <taxon>Bacillati</taxon>
        <taxon>Bacillota</taxon>
        <taxon>Clostridia</taxon>
        <taxon>Peptostreptococcales</taxon>
        <taxon>Tindalliaceae</taxon>
        <taxon>Tindallia</taxon>
    </lineage>
</organism>
<dbReference type="GO" id="GO:0051539">
    <property type="term" value="F:4 iron, 4 sulfur cluster binding"/>
    <property type="evidence" value="ECO:0007669"/>
    <property type="project" value="UniProtKB-KW"/>
</dbReference>
<keyword evidence="6" id="KW-0411">Iron-sulfur</keyword>
<keyword evidence="5" id="KW-0408">Iron</keyword>
<gene>
    <name evidence="8" type="ORF">SAMN05192546_101254</name>
</gene>
<evidence type="ECO:0000313" key="8">
    <source>
        <dbReference type="EMBL" id="SDY30144.1"/>
    </source>
</evidence>
<dbReference type="GO" id="GO:0046872">
    <property type="term" value="F:metal ion binding"/>
    <property type="evidence" value="ECO:0007669"/>
    <property type="project" value="UniProtKB-KW"/>
</dbReference>
<dbReference type="InterPro" id="IPR023404">
    <property type="entry name" value="rSAM_horseshoe"/>
</dbReference>
<dbReference type="Pfam" id="PF04055">
    <property type="entry name" value="Radical_SAM"/>
    <property type="match status" value="1"/>
</dbReference>
<dbReference type="SUPFAM" id="SSF102114">
    <property type="entry name" value="Radical SAM enzymes"/>
    <property type="match status" value="1"/>
</dbReference>
<dbReference type="GO" id="GO:0003824">
    <property type="term" value="F:catalytic activity"/>
    <property type="evidence" value="ECO:0007669"/>
    <property type="project" value="InterPro"/>
</dbReference>
<name>A0A1H3ITF2_9FIRM</name>
<feature type="domain" description="Radical SAM core" evidence="7">
    <location>
        <begin position="17"/>
        <end position="259"/>
    </location>
</feature>
<dbReference type="Gene3D" id="3.80.30.20">
    <property type="entry name" value="tm_1862 like domain"/>
    <property type="match status" value="1"/>
</dbReference>
<dbReference type="Proteomes" id="UP000199230">
    <property type="component" value="Unassembled WGS sequence"/>
</dbReference>
<dbReference type="InterPro" id="IPR058240">
    <property type="entry name" value="rSAM_sf"/>
</dbReference>
<dbReference type="SFLD" id="SFLDS00029">
    <property type="entry name" value="Radical_SAM"/>
    <property type="match status" value="1"/>
</dbReference>
<keyword evidence="2" id="KW-0004">4Fe-4S</keyword>
<keyword evidence="9" id="KW-1185">Reference proteome</keyword>
<dbReference type="InterPro" id="IPR005911">
    <property type="entry name" value="YhcC-like"/>
</dbReference>
<evidence type="ECO:0000256" key="6">
    <source>
        <dbReference type="ARBA" id="ARBA00023014"/>
    </source>
</evidence>
<dbReference type="OrthoDB" id="9801689at2"/>
<dbReference type="SFLD" id="SFLDG01091">
    <property type="entry name" value="uncharacterized_CHP01210-like"/>
    <property type="match status" value="1"/>
</dbReference>
<evidence type="ECO:0000256" key="2">
    <source>
        <dbReference type="ARBA" id="ARBA00022485"/>
    </source>
</evidence>
<evidence type="ECO:0000259" key="7">
    <source>
        <dbReference type="PROSITE" id="PS51918"/>
    </source>
</evidence>
<evidence type="ECO:0000256" key="5">
    <source>
        <dbReference type="ARBA" id="ARBA00023004"/>
    </source>
</evidence>
<dbReference type="STRING" id="159292.SAMN05192546_101254"/>
<dbReference type="AlphaFoldDB" id="A0A1H3ITF2"/>
<evidence type="ECO:0000256" key="3">
    <source>
        <dbReference type="ARBA" id="ARBA00022691"/>
    </source>
</evidence>
<proteinExistence type="predicted"/>
<dbReference type="InterPro" id="IPR007197">
    <property type="entry name" value="rSAM"/>
</dbReference>
<dbReference type="SMART" id="SM00729">
    <property type="entry name" value="Elp3"/>
    <property type="match status" value="1"/>
</dbReference>
<evidence type="ECO:0000256" key="1">
    <source>
        <dbReference type="ARBA" id="ARBA00001966"/>
    </source>
</evidence>
<evidence type="ECO:0000256" key="4">
    <source>
        <dbReference type="ARBA" id="ARBA00022723"/>
    </source>
</evidence>
<keyword evidence="4" id="KW-0479">Metal-binding</keyword>
<keyword evidence="3" id="KW-0949">S-adenosyl-L-methionine</keyword>
<evidence type="ECO:0000313" key="9">
    <source>
        <dbReference type="Proteomes" id="UP000199230"/>
    </source>
</evidence>
<dbReference type="InterPro" id="IPR039661">
    <property type="entry name" value="ELP3"/>
</dbReference>
<dbReference type="PANTHER" id="PTHR11135">
    <property type="entry name" value="HISTONE ACETYLTRANSFERASE-RELATED"/>
    <property type="match status" value="1"/>
</dbReference>
<dbReference type="RefSeq" id="WP_093310152.1">
    <property type="nucleotide sequence ID" value="NZ_FNPV01000001.1"/>
</dbReference>
<dbReference type="NCBIfam" id="TIGR01212">
    <property type="entry name" value="TIGR01212 family radical SAM protein"/>
    <property type="match status" value="1"/>
</dbReference>
<dbReference type="PROSITE" id="PS51918">
    <property type="entry name" value="RADICAL_SAM"/>
    <property type="match status" value="1"/>
</dbReference>
<dbReference type="EMBL" id="FNPV01000001">
    <property type="protein sequence ID" value="SDY30144.1"/>
    <property type="molecule type" value="Genomic_DNA"/>
</dbReference>
<sequence>MKTKLPYYPYSDYQKDKYGEKVYKIPINLPVTCPNRDGTLGFNGCDFCAPEGAGFENLPSSMDIKSQLQSNIAYISNRYKAQKFVAYFQNYTNTYLSLEALKGYLEQIEHEQVIELAISTRPDCLSPEQLDYLKEYREKHGKNIVLELGLQTANYHTLQKINRGHRLAAFINAVIQAKERGLETCAHIIANLPGDEDLDMMETAEILSALKVDQVKIHALYIMKNTALGRQYEEGKIKLITKQDYQQRVILFLEHLSGHIAVQRLIGRAPKENSLFVNWDTSWWKIRDEIIHRMNHEGTYQGKFSKF</sequence>
<dbReference type="InterPro" id="IPR032432">
    <property type="entry name" value="Radical_SAM_C"/>
</dbReference>
<dbReference type="PANTHER" id="PTHR11135:SF1">
    <property type="entry name" value="PROTEIN YHCC"/>
    <property type="match status" value="1"/>
</dbReference>
<accession>A0A1H3ITF2</accession>
<dbReference type="Pfam" id="PF16199">
    <property type="entry name" value="Radical_SAM_C"/>
    <property type="match status" value="1"/>
</dbReference>
<dbReference type="SFLD" id="SFLDG01086">
    <property type="entry name" value="elongater_protein-like"/>
    <property type="match status" value="1"/>
</dbReference>
<dbReference type="InterPro" id="IPR006638">
    <property type="entry name" value="Elp3/MiaA/NifB-like_rSAM"/>
</dbReference>
<comment type="cofactor">
    <cofactor evidence="1">
        <name>[4Fe-4S] cluster</name>
        <dbReference type="ChEBI" id="CHEBI:49883"/>
    </cofactor>
</comment>